<sequence length="103" mass="11814">MAIEDQQEEKIQFEISLLGDLSAFDELELKVVNVISALAEARQDNEKLNNEIAVLKAELETANREIKSNSIQLGETLNSQFDPEKERKIREKLQAILKKLEEF</sequence>
<dbReference type="Proteomes" id="UP000319619">
    <property type="component" value="Unassembled WGS sequence"/>
</dbReference>
<name>A0A532V5I8_UNCL8</name>
<evidence type="ECO:0008006" key="4">
    <source>
        <dbReference type="Google" id="ProtNLM"/>
    </source>
</evidence>
<feature type="coiled-coil region" evidence="1">
    <location>
        <begin position="24"/>
        <end position="72"/>
    </location>
</feature>
<proteinExistence type="predicted"/>
<evidence type="ECO:0000313" key="3">
    <source>
        <dbReference type="Proteomes" id="UP000319619"/>
    </source>
</evidence>
<gene>
    <name evidence="2" type="ORF">CEE37_01840</name>
</gene>
<reference evidence="2 3" key="1">
    <citation type="submission" date="2017-06" db="EMBL/GenBank/DDBJ databases">
        <title>Novel microbial phyla capable of carbon fixation and sulfur reduction in deep-sea sediments.</title>
        <authorList>
            <person name="Huang J."/>
            <person name="Baker B."/>
            <person name="Wang Y."/>
        </authorList>
    </citation>
    <scope>NUCLEOTIDE SEQUENCE [LARGE SCALE GENOMIC DNA]</scope>
    <source>
        <strain evidence="2">B3_LCP</strain>
    </source>
</reference>
<protein>
    <recommendedName>
        <fullName evidence="4">Cell division protein ZapB</fullName>
    </recommendedName>
</protein>
<evidence type="ECO:0000256" key="1">
    <source>
        <dbReference type="SAM" id="Coils"/>
    </source>
</evidence>
<dbReference type="Gene3D" id="1.20.5.340">
    <property type="match status" value="1"/>
</dbReference>
<accession>A0A532V5I8</accession>
<comment type="caution">
    <text evidence="2">The sequence shown here is derived from an EMBL/GenBank/DDBJ whole genome shotgun (WGS) entry which is preliminary data.</text>
</comment>
<dbReference type="EMBL" id="NJBN01000001">
    <property type="protein sequence ID" value="TKJ42448.1"/>
    <property type="molecule type" value="Genomic_DNA"/>
</dbReference>
<keyword evidence="1" id="KW-0175">Coiled coil</keyword>
<organism evidence="2 3">
    <name type="scientific">candidate division LCP-89 bacterium B3_LCP</name>
    <dbReference type="NCBI Taxonomy" id="2012998"/>
    <lineage>
        <taxon>Bacteria</taxon>
        <taxon>Pseudomonadati</taxon>
        <taxon>Bacteria division LCP-89</taxon>
    </lineage>
</organism>
<evidence type="ECO:0000313" key="2">
    <source>
        <dbReference type="EMBL" id="TKJ42448.1"/>
    </source>
</evidence>
<dbReference type="AlphaFoldDB" id="A0A532V5I8"/>